<keyword evidence="3" id="KW-1185">Reference proteome</keyword>
<dbReference type="InterPro" id="IPR012312">
    <property type="entry name" value="Hemerythrin-like"/>
</dbReference>
<feature type="domain" description="Hemerythrin-like" evidence="1">
    <location>
        <begin position="21"/>
        <end position="136"/>
    </location>
</feature>
<name>A0AAD7NIA4_9AGAR</name>
<dbReference type="InterPro" id="IPR053206">
    <property type="entry name" value="Dimeric_xanthone_biosynth"/>
</dbReference>
<dbReference type="CDD" id="cd12108">
    <property type="entry name" value="Hr-like"/>
    <property type="match status" value="1"/>
</dbReference>
<proteinExistence type="predicted"/>
<reference evidence="2" key="1">
    <citation type="submission" date="2023-03" db="EMBL/GenBank/DDBJ databases">
        <title>Massive genome expansion in bonnet fungi (Mycena s.s.) driven by repeated elements and novel gene families across ecological guilds.</title>
        <authorList>
            <consortium name="Lawrence Berkeley National Laboratory"/>
            <person name="Harder C.B."/>
            <person name="Miyauchi S."/>
            <person name="Viragh M."/>
            <person name="Kuo A."/>
            <person name="Thoen E."/>
            <person name="Andreopoulos B."/>
            <person name="Lu D."/>
            <person name="Skrede I."/>
            <person name="Drula E."/>
            <person name="Henrissat B."/>
            <person name="Morin E."/>
            <person name="Kohler A."/>
            <person name="Barry K."/>
            <person name="LaButti K."/>
            <person name="Morin E."/>
            <person name="Salamov A."/>
            <person name="Lipzen A."/>
            <person name="Mereny Z."/>
            <person name="Hegedus B."/>
            <person name="Baldrian P."/>
            <person name="Stursova M."/>
            <person name="Weitz H."/>
            <person name="Taylor A."/>
            <person name="Grigoriev I.V."/>
            <person name="Nagy L.G."/>
            <person name="Martin F."/>
            <person name="Kauserud H."/>
        </authorList>
    </citation>
    <scope>NUCLEOTIDE SEQUENCE</scope>
    <source>
        <strain evidence="2">CBHHK188m</strain>
    </source>
</reference>
<dbReference type="Proteomes" id="UP001215280">
    <property type="component" value="Unassembled WGS sequence"/>
</dbReference>
<evidence type="ECO:0000259" key="1">
    <source>
        <dbReference type="Pfam" id="PF01814"/>
    </source>
</evidence>
<dbReference type="PANTHER" id="PTHR38048:SF2">
    <property type="entry name" value="HEMERYTHRIN-LIKE DOMAIN-CONTAINING PROTEIN"/>
    <property type="match status" value="1"/>
</dbReference>
<evidence type="ECO:0000313" key="2">
    <source>
        <dbReference type="EMBL" id="KAJ7761941.1"/>
    </source>
</evidence>
<gene>
    <name evidence="2" type="ORF">DFH07DRAFT_771253</name>
</gene>
<dbReference type="EMBL" id="JARJLG010000044">
    <property type="protein sequence ID" value="KAJ7761941.1"/>
    <property type="molecule type" value="Genomic_DNA"/>
</dbReference>
<evidence type="ECO:0000313" key="3">
    <source>
        <dbReference type="Proteomes" id="UP001215280"/>
    </source>
</evidence>
<dbReference type="PANTHER" id="PTHR38048">
    <property type="entry name" value="EXPRESSED PROTEIN"/>
    <property type="match status" value="1"/>
</dbReference>
<protein>
    <recommendedName>
        <fullName evidence="1">Hemerythrin-like domain-containing protein</fullName>
    </recommendedName>
</protein>
<dbReference type="Gene3D" id="1.20.120.520">
    <property type="entry name" value="nmb1532 protein domain like"/>
    <property type="match status" value="1"/>
</dbReference>
<dbReference type="Pfam" id="PF01814">
    <property type="entry name" value="Hemerythrin"/>
    <property type="match status" value="1"/>
</dbReference>
<accession>A0AAD7NIA4</accession>
<comment type="caution">
    <text evidence="2">The sequence shown here is derived from an EMBL/GenBank/DDBJ whole genome shotgun (WGS) entry which is preliminary data.</text>
</comment>
<organism evidence="2 3">
    <name type="scientific">Mycena maculata</name>
    <dbReference type="NCBI Taxonomy" id="230809"/>
    <lineage>
        <taxon>Eukaryota</taxon>
        <taxon>Fungi</taxon>
        <taxon>Dikarya</taxon>
        <taxon>Basidiomycota</taxon>
        <taxon>Agaricomycotina</taxon>
        <taxon>Agaricomycetes</taxon>
        <taxon>Agaricomycetidae</taxon>
        <taxon>Agaricales</taxon>
        <taxon>Marasmiineae</taxon>
        <taxon>Mycenaceae</taxon>
        <taxon>Mycena</taxon>
    </lineage>
</organism>
<sequence>MYALCLCLFNQLRIPSEMAISHNMFIRGLNAIHAQAEGIQEEQVKGFSFFCISYFEMVHHHHQIEETYLFPIYDKKLGAHAMDNNVEQHHAFMDGLLDAETYFKEVHAGTASYSGATVTTKLNSFADALVLHLTEEIPTLDSNRLRAAFTKQDLKDMEDGIIKIILKDVSLFTTVPIGLICHDKATASYFPPLPKPLLWAVQYGFSWRYNAAWSFGPCDIYGKLKSGLGNDTPAPGI</sequence>
<dbReference type="AlphaFoldDB" id="A0AAD7NIA4"/>